<evidence type="ECO:0000256" key="1">
    <source>
        <dbReference type="SAM" id="Coils"/>
    </source>
</evidence>
<dbReference type="AlphaFoldDB" id="A0A157T551"/>
<dbReference type="Proteomes" id="UP000076770">
    <property type="component" value="Chromosome i"/>
</dbReference>
<keyword evidence="1" id="KW-0175">Coiled coil</keyword>
<protein>
    <submittedName>
        <fullName evidence="2">Uncharacterized protein</fullName>
    </submittedName>
</protein>
<reference evidence="3" key="1">
    <citation type="submission" date="2016-04" db="EMBL/GenBank/DDBJ databases">
        <authorList>
            <person name="Shah S.A."/>
            <person name="Garrett R.A."/>
        </authorList>
    </citation>
    <scope>NUCLEOTIDE SEQUENCE [LARGE SCALE GENOMIC DNA]</scope>
    <source>
        <strain evidence="3">ATCC 35091 / DSM 1616 / JCM 8930 / NBRC 15331 / P1</strain>
    </source>
</reference>
<sequence>MMQTYFVPLAVDQNYNEINFHKQIAISLLNLDLEKKEKVVRASIIGWPLLIKKTEQGFLVLDQTLRVSSRILKYIYPPFNDVASEFSSMNDYTTFVSNLKKINLKRVSSNEITLIGLLNIEIDKLLKVAKNSVNANYQLFMLDSKLSDHDVKVIKDTLISLKAEAIFTITSLESLVKEVDDVRVRIKKGYASKLEATTKKYNELIENKKKEIDNEVQKANSEIYNETNSEISSRISRLTDITTRHIVVSLKYEGGIVGRDEFENSKNEFENLLNEFRQIKDSVAGKYLEKIKNLRKELDSLYSERNSEIENINKLMKDLDNVTNDFKNDANKVKENIENFIKYIESFYNTKLDMAEDSTLVIPFLIAKTNTGNTLVVQPQVYKGKTRGILGKVFKKSDLSEPLLNLQVFTEYLKTIDIIDNVKIHSIQINNALKEINDEGWRSLDSLEEIYA</sequence>
<gene>
    <name evidence="2" type="ORF">SSOP1_2891</name>
</gene>
<name>A0A157T551_SACSO</name>
<evidence type="ECO:0000313" key="2">
    <source>
        <dbReference type="EMBL" id="SAI86445.1"/>
    </source>
</evidence>
<organism evidence="2 3">
    <name type="scientific">Saccharolobus solfataricus</name>
    <name type="common">Sulfolobus solfataricus</name>
    <dbReference type="NCBI Taxonomy" id="2287"/>
    <lineage>
        <taxon>Archaea</taxon>
        <taxon>Thermoproteota</taxon>
        <taxon>Thermoprotei</taxon>
        <taxon>Sulfolobales</taxon>
        <taxon>Sulfolobaceae</taxon>
        <taxon>Saccharolobus</taxon>
    </lineage>
</organism>
<feature type="coiled-coil region" evidence="1">
    <location>
        <begin position="259"/>
        <end position="325"/>
    </location>
</feature>
<accession>A0A157T551</accession>
<dbReference type="PATRIC" id="fig|2287.9.peg.3031"/>
<feature type="coiled-coil region" evidence="1">
    <location>
        <begin position="191"/>
        <end position="222"/>
    </location>
</feature>
<proteinExistence type="predicted"/>
<dbReference type="EMBL" id="LT549890">
    <property type="protein sequence ID" value="SAI86445.1"/>
    <property type="molecule type" value="Genomic_DNA"/>
</dbReference>
<evidence type="ECO:0000313" key="3">
    <source>
        <dbReference type="Proteomes" id="UP000076770"/>
    </source>
</evidence>